<comment type="subcellular location">
    <subcellularLocation>
        <location evidence="1">Cell membrane</location>
        <topology evidence="1">Multi-pass membrane protein</topology>
    </subcellularLocation>
</comment>
<dbReference type="Gene3D" id="3.30.465.10">
    <property type="match status" value="1"/>
</dbReference>
<dbReference type="Gene3D" id="3.10.580.10">
    <property type="entry name" value="CBS-domain"/>
    <property type="match status" value="1"/>
</dbReference>
<dbReference type="PROSITE" id="PS51846">
    <property type="entry name" value="CNNM"/>
    <property type="match status" value="1"/>
</dbReference>
<dbReference type="EMBL" id="DVMS01000111">
    <property type="protein sequence ID" value="HIU38792.1"/>
    <property type="molecule type" value="Genomic_DNA"/>
</dbReference>
<evidence type="ECO:0000256" key="6">
    <source>
        <dbReference type="ARBA" id="ARBA00022989"/>
    </source>
</evidence>
<dbReference type="Pfam" id="PF03471">
    <property type="entry name" value="CorC_HlyC"/>
    <property type="match status" value="1"/>
</dbReference>
<evidence type="ECO:0000256" key="1">
    <source>
        <dbReference type="ARBA" id="ARBA00004651"/>
    </source>
</evidence>
<dbReference type="InterPro" id="IPR019862">
    <property type="entry name" value="Motility-assoc_prot_GldE"/>
</dbReference>
<evidence type="ECO:0000256" key="9">
    <source>
        <dbReference type="PROSITE-ProRule" id="PRU00703"/>
    </source>
</evidence>
<evidence type="ECO:0000313" key="14">
    <source>
        <dbReference type="EMBL" id="HIU38792.1"/>
    </source>
</evidence>
<evidence type="ECO:0000256" key="3">
    <source>
        <dbReference type="ARBA" id="ARBA00022475"/>
    </source>
</evidence>
<gene>
    <name evidence="14" type="primary">gldE</name>
    <name evidence="14" type="ORF">IAD18_03895</name>
</gene>
<accession>A0A9D1IK75</accession>
<dbReference type="InterPro" id="IPR016169">
    <property type="entry name" value="FAD-bd_PCMH_sub2"/>
</dbReference>
<dbReference type="AlphaFoldDB" id="A0A9D1IK75"/>
<protein>
    <submittedName>
        <fullName evidence="14">Gliding motility-associated protein GldE</fullName>
    </submittedName>
</protein>
<dbReference type="PROSITE" id="PS51371">
    <property type="entry name" value="CBS"/>
    <property type="match status" value="2"/>
</dbReference>
<evidence type="ECO:0000256" key="11">
    <source>
        <dbReference type="SAM" id="Phobius"/>
    </source>
</evidence>
<keyword evidence="3" id="KW-1003">Cell membrane</keyword>
<feature type="domain" description="CNNM transmembrane" evidence="13">
    <location>
        <begin position="6"/>
        <end position="191"/>
    </location>
</feature>
<evidence type="ECO:0000259" key="12">
    <source>
        <dbReference type="PROSITE" id="PS51371"/>
    </source>
</evidence>
<dbReference type="InterPro" id="IPR036318">
    <property type="entry name" value="FAD-bd_PCMH-like_sf"/>
</dbReference>
<proteinExistence type="inferred from homology"/>
<dbReference type="Pfam" id="PF00571">
    <property type="entry name" value="CBS"/>
    <property type="match status" value="2"/>
</dbReference>
<dbReference type="PANTHER" id="PTHR22777">
    <property type="entry name" value="HEMOLYSIN-RELATED"/>
    <property type="match status" value="1"/>
</dbReference>
<keyword evidence="8 10" id="KW-0472">Membrane</keyword>
<feature type="transmembrane region" description="Helical" evidence="11">
    <location>
        <begin position="63"/>
        <end position="84"/>
    </location>
</feature>
<keyword evidence="5" id="KW-0677">Repeat</keyword>
<evidence type="ECO:0000259" key="13">
    <source>
        <dbReference type="PROSITE" id="PS51846"/>
    </source>
</evidence>
<evidence type="ECO:0000256" key="5">
    <source>
        <dbReference type="ARBA" id="ARBA00022737"/>
    </source>
</evidence>
<dbReference type="InterPro" id="IPR044751">
    <property type="entry name" value="Ion_transp-like_CBS"/>
</dbReference>
<feature type="domain" description="CBS" evidence="12">
    <location>
        <begin position="272"/>
        <end position="329"/>
    </location>
</feature>
<name>A0A9D1IK75_9BACT</name>
<dbReference type="InterPro" id="IPR046342">
    <property type="entry name" value="CBS_dom_sf"/>
</dbReference>
<organism evidence="14 15">
    <name type="scientific">Candidatus Limisoma intestinavium</name>
    <dbReference type="NCBI Taxonomy" id="2840856"/>
    <lineage>
        <taxon>Bacteria</taxon>
        <taxon>Pseudomonadati</taxon>
        <taxon>Bacteroidota</taxon>
        <taxon>Bacteroidia</taxon>
        <taxon>Bacteroidales</taxon>
        <taxon>Candidatus Limisoma</taxon>
    </lineage>
</organism>
<reference evidence="14" key="2">
    <citation type="journal article" date="2021" name="PeerJ">
        <title>Extensive microbial diversity within the chicken gut microbiome revealed by metagenomics and culture.</title>
        <authorList>
            <person name="Gilroy R."/>
            <person name="Ravi A."/>
            <person name="Getino M."/>
            <person name="Pursley I."/>
            <person name="Horton D.L."/>
            <person name="Alikhan N.F."/>
            <person name="Baker D."/>
            <person name="Gharbi K."/>
            <person name="Hall N."/>
            <person name="Watson M."/>
            <person name="Adriaenssens E.M."/>
            <person name="Foster-Nyarko E."/>
            <person name="Jarju S."/>
            <person name="Secka A."/>
            <person name="Antonio M."/>
            <person name="Oren A."/>
            <person name="Chaudhuri R.R."/>
            <person name="La Ragione R."/>
            <person name="Hildebrand F."/>
            <person name="Pallen M.J."/>
        </authorList>
    </citation>
    <scope>NUCLEOTIDE SEQUENCE</scope>
    <source>
        <strain evidence="14">17073</strain>
    </source>
</reference>
<dbReference type="Proteomes" id="UP000824076">
    <property type="component" value="Unassembled WGS sequence"/>
</dbReference>
<keyword evidence="4 10" id="KW-0812">Transmembrane</keyword>
<evidence type="ECO:0000256" key="4">
    <source>
        <dbReference type="ARBA" id="ARBA00022692"/>
    </source>
</evidence>
<feature type="transmembrane region" description="Helical" evidence="11">
    <location>
        <begin position="6"/>
        <end position="27"/>
    </location>
</feature>
<evidence type="ECO:0000256" key="7">
    <source>
        <dbReference type="ARBA" id="ARBA00023122"/>
    </source>
</evidence>
<comment type="similarity">
    <text evidence="2">Belongs to the UPF0053 family.</text>
</comment>
<feature type="domain" description="CBS" evidence="12">
    <location>
        <begin position="207"/>
        <end position="266"/>
    </location>
</feature>
<sequence>MTFAPPALSALVAIVVAIIALMVSAFVSGSETAYFSLSSADMERIEPNRRARVKSLLEKPERLLATISITNILMNVAVVLLSSYALSQIFVFESVAISFVFQAVVIVFFILLFGELLPKLYAESNKARCASMTVGGLSVLSRCLAPLSGIVAKSTYFVNKVVPKKTDDLSLDDLSHALEMTNVAEEKDKSMLEEILKFGGKTVADIMTSRVDMTCVDWNSPFSELVETVKESGYSRLPVYVDNQDNIKGIIYAKDLLPYVGRMDDTFEWQTLLRAPFFVPETRMIDDILEDFQKKKMHMAIVVDEYGGTEGLVTLEDVLEEIVGEISDEYDEDEKLYTRLANDTYVFEGKTLLNDFYRITGLEEQEFGEMNEDAETLAGLLLNIKQDFPKEKEVIEYGRCRFLVMSIDKHRIEKVKVRILADAKIEDKD</sequence>
<evidence type="ECO:0000256" key="2">
    <source>
        <dbReference type="ARBA" id="ARBA00006337"/>
    </source>
</evidence>
<keyword evidence="7 9" id="KW-0129">CBS domain</keyword>
<dbReference type="GO" id="GO:0050660">
    <property type="term" value="F:flavin adenine dinucleotide binding"/>
    <property type="evidence" value="ECO:0007669"/>
    <property type="project" value="InterPro"/>
</dbReference>
<keyword evidence="6 10" id="KW-1133">Transmembrane helix</keyword>
<dbReference type="Pfam" id="PF01595">
    <property type="entry name" value="CNNM"/>
    <property type="match status" value="1"/>
</dbReference>
<dbReference type="SMART" id="SM01091">
    <property type="entry name" value="CorC_HlyC"/>
    <property type="match status" value="1"/>
</dbReference>
<evidence type="ECO:0000256" key="10">
    <source>
        <dbReference type="PROSITE-ProRule" id="PRU01193"/>
    </source>
</evidence>
<dbReference type="PANTHER" id="PTHR22777:SF32">
    <property type="entry name" value="UPF0053 INNER MEMBRANE PROTEIN YFJD"/>
    <property type="match status" value="1"/>
</dbReference>
<dbReference type="GO" id="GO:0005886">
    <property type="term" value="C:plasma membrane"/>
    <property type="evidence" value="ECO:0007669"/>
    <property type="project" value="UniProtKB-SubCell"/>
</dbReference>
<reference evidence="14" key="1">
    <citation type="submission" date="2020-10" db="EMBL/GenBank/DDBJ databases">
        <authorList>
            <person name="Gilroy R."/>
        </authorList>
    </citation>
    <scope>NUCLEOTIDE SEQUENCE</scope>
    <source>
        <strain evidence="14">17073</strain>
    </source>
</reference>
<evidence type="ECO:0000256" key="8">
    <source>
        <dbReference type="ARBA" id="ARBA00023136"/>
    </source>
</evidence>
<dbReference type="CDD" id="cd04590">
    <property type="entry name" value="CBS_pair_CorC_HlyC_assoc"/>
    <property type="match status" value="1"/>
</dbReference>
<feature type="transmembrane region" description="Helical" evidence="11">
    <location>
        <begin position="90"/>
        <end position="113"/>
    </location>
</feature>
<comment type="caution">
    <text evidence="14">The sequence shown here is derived from an EMBL/GenBank/DDBJ whole genome shotgun (WGS) entry which is preliminary data.</text>
</comment>
<dbReference type="NCBIfam" id="TIGR03520">
    <property type="entry name" value="GldE"/>
    <property type="match status" value="1"/>
</dbReference>
<dbReference type="InterPro" id="IPR005170">
    <property type="entry name" value="Transptr-assoc_dom"/>
</dbReference>
<dbReference type="SUPFAM" id="SSF54631">
    <property type="entry name" value="CBS-domain pair"/>
    <property type="match status" value="1"/>
</dbReference>
<dbReference type="FunFam" id="3.10.580.10:FF:000002">
    <property type="entry name" value="Magnesium/cobalt efflux protein CorC"/>
    <property type="match status" value="1"/>
</dbReference>
<dbReference type="SUPFAM" id="SSF56176">
    <property type="entry name" value="FAD-binding/transporter-associated domain-like"/>
    <property type="match status" value="1"/>
</dbReference>
<dbReference type="InterPro" id="IPR000644">
    <property type="entry name" value="CBS_dom"/>
</dbReference>
<dbReference type="InterPro" id="IPR002550">
    <property type="entry name" value="CNNM"/>
</dbReference>
<evidence type="ECO:0000313" key="15">
    <source>
        <dbReference type="Proteomes" id="UP000824076"/>
    </source>
</evidence>